<organism evidence="1 2">
    <name type="scientific">Candidatus Blautia pullicola</name>
    <dbReference type="NCBI Taxonomy" id="2838498"/>
    <lineage>
        <taxon>Bacteria</taxon>
        <taxon>Bacillati</taxon>
        <taxon>Bacillota</taxon>
        <taxon>Clostridia</taxon>
        <taxon>Lachnospirales</taxon>
        <taxon>Lachnospiraceae</taxon>
        <taxon>Blautia</taxon>
    </lineage>
</organism>
<dbReference type="Pfam" id="PF09148">
    <property type="entry name" value="DUF1934"/>
    <property type="match status" value="1"/>
</dbReference>
<protein>
    <submittedName>
        <fullName evidence="1">DUF1934 domain-containing protein</fullName>
    </submittedName>
</protein>
<gene>
    <name evidence="1" type="ORF">H9809_03560</name>
</gene>
<dbReference type="InterPro" id="IPR012674">
    <property type="entry name" value="Calycin"/>
</dbReference>
<evidence type="ECO:0000313" key="2">
    <source>
        <dbReference type="Proteomes" id="UP000824056"/>
    </source>
</evidence>
<dbReference type="AlphaFoldDB" id="A0A9D2JRJ4"/>
<name>A0A9D2JRJ4_9FIRM</name>
<reference evidence="1" key="1">
    <citation type="journal article" date="2021" name="PeerJ">
        <title>Extensive microbial diversity within the chicken gut microbiome revealed by metagenomics and culture.</title>
        <authorList>
            <person name="Gilroy R."/>
            <person name="Ravi A."/>
            <person name="Getino M."/>
            <person name="Pursley I."/>
            <person name="Horton D.L."/>
            <person name="Alikhan N.F."/>
            <person name="Baker D."/>
            <person name="Gharbi K."/>
            <person name="Hall N."/>
            <person name="Watson M."/>
            <person name="Adriaenssens E.M."/>
            <person name="Foster-Nyarko E."/>
            <person name="Jarju S."/>
            <person name="Secka A."/>
            <person name="Antonio M."/>
            <person name="Oren A."/>
            <person name="Chaudhuri R.R."/>
            <person name="La Ragione R."/>
            <person name="Hildebrand F."/>
            <person name="Pallen M.J."/>
        </authorList>
    </citation>
    <scope>NUCLEOTIDE SEQUENCE</scope>
    <source>
        <strain evidence="1">1068</strain>
    </source>
</reference>
<dbReference type="Proteomes" id="UP000824056">
    <property type="component" value="Unassembled WGS sequence"/>
</dbReference>
<dbReference type="Gene3D" id="2.40.128.20">
    <property type="match status" value="1"/>
</dbReference>
<dbReference type="SUPFAM" id="SSF50814">
    <property type="entry name" value="Lipocalins"/>
    <property type="match status" value="1"/>
</dbReference>
<proteinExistence type="predicted"/>
<dbReference type="EMBL" id="DXBG01000084">
    <property type="protein sequence ID" value="HIZ64970.1"/>
    <property type="molecule type" value="Genomic_DNA"/>
</dbReference>
<accession>A0A9D2JRJ4</accession>
<evidence type="ECO:0000313" key="1">
    <source>
        <dbReference type="EMBL" id="HIZ64970.1"/>
    </source>
</evidence>
<dbReference type="InterPro" id="IPR015231">
    <property type="entry name" value="DUF1934"/>
</dbReference>
<sequence length="148" mass="16930">MTKDVLVTIKGVQSLEDIEEQEDVEVVAKGDYYYRNGHHFIMFDEMSDEDYQTTKNTIKITEKSVEVRRKGAANVQMIFEENKKNLTYYATPFGNLQMAVAATKIDFKEKEESLDLIIDYALEINSQHAADCQISLCVRPKAEGCFSL</sequence>
<comment type="caution">
    <text evidence="1">The sequence shown here is derived from an EMBL/GenBank/DDBJ whole genome shotgun (WGS) entry which is preliminary data.</text>
</comment>
<reference evidence="1" key="2">
    <citation type="submission" date="2021-04" db="EMBL/GenBank/DDBJ databases">
        <authorList>
            <person name="Gilroy R."/>
        </authorList>
    </citation>
    <scope>NUCLEOTIDE SEQUENCE</scope>
    <source>
        <strain evidence="1">1068</strain>
    </source>
</reference>